<dbReference type="Proteomes" id="UP001305652">
    <property type="component" value="Chromosome"/>
</dbReference>
<gene>
    <name evidence="1" type="ORF">R6Y96_04955</name>
</gene>
<evidence type="ECO:0000313" key="1">
    <source>
        <dbReference type="EMBL" id="WOX58583.1"/>
    </source>
</evidence>
<reference evidence="1 2" key="1">
    <citation type="submission" date="2023-10" db="EMBL/GenBank/DDBJ databases">
        <title>The complete genome sequence of Methanoculleus receptaculi DSM 18860.</title>
        <authorList>
            <person name="Lai S.-J."/>
            <person name="You Y.-T."/>
            <person name="Chen S.-C."/>
        </authorList>
    </citation>
    <scope>NUCLEOTIDE SEQUENCE [LARGE SCALE GENOMIC DNA]</scope>
    <source>
        <strain evidence="1 2">DSM 18860</strain>
    </source>
</reference>
<evidence type="ECO:0000313" key="2">
    <source>
        <dbReference type="Proteomes" id="UP001305652"/>
    </source>
</evidence>
<protein>
    <submittedName>
        <fullName evidence="1">Uncharacterized protein</fullName>
    </submittedName>
</protein>
<organism evidence="1 2">
    <name type="scientific">Methanoculleus receptaculi</name>
    <dbReference type="NCBI Taxonomy" id="394967"/>
    <lineage>
        <taxon>Archaea</taxon>
        <taxon>Methanobacteriati</taxon>
        <taxon>Methanobacteriota</taxon>
        <taxon>Stenosarchaea group</taxon>
        <taxon>Methanomicrobia</taxon>
        <taxon>Methanomicrobiales</taxon>
        <taxon>Methanomicrobiaceae</taxon>
        <taxon>Methanoculleus</taxon>
    </lineage>
</organism>
<name>A0AAX4FXA0_9EURY</name>
<proteinExistence type="predicted"/>
<keyword evidence="2" id="KW-1185">Reference proteome</keyword>
<dbReference type="KEGG" id="mrc:R6Y96_04955"/>
<dbReference type="AlphaFoldDB" id="A0AAX4FXA0"/>
<dbReference type="RefSeq" id="WP_318622412.1">
    <property type="nucleotide sequence ID" value="NZ_CP137642.1"/>
</dbReference>
<dbReference type="EMBL" id="CP137642">
    <property type="protein sequence ID" value="WOX58583.1"/>
    <property type="molecule type" value="Genomic_DNA"/>
</dbReference>
<dbReference type="GeneID" id="85732482"/>
<sequence length="210" mass="24002">MQQDGFLRHTSERVYKECTGVFGLFRRTITKYLNYLVKSLPVSPDPFTLDRTIQKLTERHTLSLKNEKEKNVLGSFVQQNMDDLRNCALGTEQDRDTFRQEIIDAIKGALDSLDRDCRPDDPSAPVVCYTCCPENYDSHLPDQKSALITAIGYEPDILVILDAYFIQINRIREDVSLVTADKTHILNNRKKIEETLPGITIREPGSFFTG</sequence>
<accession>A0AAX4FXA0</accession>